<keyword evidence="2" id="KW-1185">Reference proteome</keyword>
<comment type="caution">
    <text evidence="1">The sequence shown here is derived from an EMBL/GenBank/DDBJ whole genome shotgun (WGS) entry which is preliminary data.</text>
</comment>
<accession>A0A8S0TFJ8</accession>
<dbReference type="AlphaFoldDB" id="A0A8S0TFJ8"/>
<sequence>MDEVVFKNYDDLPTDGVAMELTGKDSKAYATTGSSERLELLENNLWVVKNQVGTIFLKVHKIANELHSVCRVVKTLAYFEDERIQTAWYKNTPGFSEYVPVYGDFVKPARVSATVDVSASPKLVVPSIQNQDGPSTVLPTDVPVIHSPIQ</sequence>
<protein>
    <submittedName>
        <fullName evidence="1">Uncharacterized protein</fullName>
    </submittedName>
</protein>
<name>A0A8S0TFJ8_OLEEU</name>
<organism evidence="1 2">
    <name type="scientific">Olea europaea subsp. europaea</name>
    <dbReference type="NCBI Taxonomy" id="158383"/>
    <lineage>
        <taxon>Eukaryota</taxon>
        <taxon>Viridiplantae</taxon>
        <taxon>Streptophyta</taxon>
        <taxon>Embryophyta</taxon>
        <taxon>Tracheophyta</taxon>
        <taxon>Spermatophyta</taxon>
        <taxon>Magnoliopsida</taxon>
        <taxon>eudicotyledons</taxon>
        <taxon>Gunneridae</taxon>
        <taxon>Pentapetalae</taxon>
        <taxon>asterids</taxon>
        <taxon>lamiids</taxon>
        <taxon>Lamiales</taxon>
        <taxon>Oleaceae</taxon>
        <taxon>Oleeae</taxon>
        <taxon>Olea</taxon>
    </lineage>
</organism>
<evidence type="ECO:0000313" key="2">
    <source>
        <dbReference type="Proteomes" id="UP000594638"/>
    </source>
</evidence>
<dbReference type="Gramene" id="OE9A022318T1">
    <property type="protein sequence ID" value="OE9A022318C1"/>
    <property type="gene ID" value="OE9A022318"/>
</dbReference>
<proteinExistence type="predicted"/>
<evidence type="ECO:0000313" key="1">
    <source>
        <dbReference type="EMBL" id="CAA3004004.1"/>
    </source>
</evidence>
<gene>
    <name evidence="1" type="ORF">OLEA9_A022318</name>
</gene>
<reference evidence="1 2" key="1">
    <citation type="submission" date="2019-12" db="EMBL/GenBank/DDBJ databases">
        <authorList>
            <person name="Alioto T."/>
            <person name="Alioto T."/>
            <person name="Gomez Garrido J."/>
        </authorList>
    </citation>
    <scope>NUCLEOTIDE SEQUENCE [LARGE SCALE GENOMIC DNA]</scope>
</reference>
<dbReference type="EMBL" id="CACTIH010006066">
    <property type="protein sequence ID" value="CAA3004004.1"/>
    <property type="molecule type" value="Genomic_DNA"/>
</dbReference>
<dbReference type="Proteomes" id="UP000594638">
    <property type="component" value="Unassembled WGS sequence"/>
</dbReference>